<reference evidence="1 2" key="1">
    <citation type="journal article" date="2021" name="Hortic Res">
        <title>High-quality reference genome and annotation aids understanding of berry development for evergreen blueberry (Vaccinium darrowii).</title>
        <authorList>
            <person name="Yu J."/>
            <person name="Hulse-Kemp A.M."/>
            <person name="Babiker E."/>
            <person name="Staton M."/>
        </authorList>
    </citation>
    <scope>NUCLEOTIDE SEQUENCE [LARGE SCALE GENOMIC DNA]</scope>
    <source>
        <strain evidence="2">cv. NJ 8807/NJ 8810</strain>
        <tissue evidence="1">Young leaf</tissue>
    </source>
</reference>
<comment type="caution">
    <text evidence="1">The sequence shown here is derived from an EMBL/GenBank/DDBJ whole genome shotgun (WGS) entry which is preliminary data.</text>
</comment>
<evidence type="ECO:0000313" key="2">
    <source>
        <dbReference type="Proteomes" id="UP000828048"/>
    </source>
</evidence>
<accession>A0ACB7ZGB7</accession>
<proteinExistence type="predicted"/>
<keyword evidence="2" id="KW-1185">Reference proteome</keyword>
<name>A0ACB7ZGB7_9ERIC</name>
<dbReference type="Proteomes" id="UP000828048">
    <property type="component" value="Chromosome 9"/>
</dbReference>
<evidence type="ECO:0000313" key="1">
    <source>
        <dbReference type="EMBL" id="KAH7864958.1"/>
    </source>
</evidence>
<protein>
    <submittedName>
        <fullName evidence="1">Uncharacterized protein</fullName>
    </submittedName>
</protein>
<dbReference type="EMBL" id="CM037159">
    <property type="protein sequence ID" value="KAH7864958.1"/>
    <property type="molecule type" value="Genomic_DNA"/>
</dbReference>
<sequence>MYEEGEDTEWVNVHLENKEPSENDWVGVFLPAKFNSSNCFEVRDPAPYICSAASPHKVQVCKFLQLWIYKNRQSFSEVPVDQSAGRLLLCIIYRRPKLVAVSNNISFANPKAPLYPRLAQGKSWDEAHLHGQLAGEILVSFTSFLKGLWPNYMYTYRMGHLLSNGSHVWSKMYSFKSSPYPGQDSLQRVVIFGDMGTGQCDGSNEYNYNQPGSLNTTDQLIKDLKNIDIIFHIGDITYAKGVHLTM</sequence>
<organism evidence="1 2">
    <name type="scientific">Vaccinium darrowii</name>
    <dbReference type="NCBI Taxonomy" id="229202"/>
    <lineage>
        <taxon>Eukaryota</taxon>
        <taxon>Viridiplantae</taxon>
        <taxon>Streptophyta</taxon>
        <taxon>Embryophyta</taxon>
        <taxon>Tracheophyta</taxon>
        <taxon>Spermatophyta</taxon>
        <taxon>Magnoliopsida</taxon>
        <taxon>eudicotyledons</taxon>
        <taxon>Gunneridae</taxon>
        <taxon>Pentapetalae</taxon>
        <taxon>asterids</taxon>
        <taxon>Ericales</taxon>
        <taxon>Ericaceae</taxon>
        <taxon>Vaccinioideae</taxon>
        <taxon>Vaccinieae</taxon>
        <taxon>Vaccinium</taxon>
    </lineage>
</organism>
<gene>
    <name evidence="1" type="ORF">Vadar_000392</name>
</gene>